<dbReference type="GO" id="GO:0012505">
    <property type="term" value="C:endomembrane system"/>
    <property type="evidence" value="ECO:0007669"/>
    <property type="project" value="UniProtKB-SubCell"/>
</dbReference>
<keyword evidence="3 7" id="KW-0812">Transmembrane</keyword>
<evidence type="ECO:0000256" key="7">
    <source>
        <dbReference type="SAM" id="Phobius"/>
    </source>
</evidence>
<protein>
    <submittedName>
        <fullName evidence="9">MFS transporter</fullName>
    </submittedName>
</protein>
<evidence type="ECO:0000256" key="1">
    <source>
        <dbReference type="ARBA" id="ARBA00004127"/>
    </source>
</evidence>
<feature type="transmembrane region" description="Helical" evidence="7">
    <location>
        <begin position="172"/>
        <end position="193"/>
    </location>
</feature>
<dbReference type="InterPro" id="IPR024671">
    <property type="entry name" value="Atg22-like"/>
</dbReference>
<feature type="transmembrane region" description="Helical" evidence="7">
    <location>
        <begin position="449"/>
        <end position="468"/>
    </location>
</feature>
<dbReference type="GO" id="GO:0022857">
    <property type="term" value="F:transmembrane transporter activity"/>
    <property type="evidence" value="ECO:0007669"/>
    <property type="project" value="InterPro"/>
</dbReference>
<evidence type="ECO:0000256" key="3">
    <source>
        <dbReference type="ARBA" id="ARBA00022692"/>
    </source>
</evidence>
<feature type="transmembrane region" description="Helical" evidence="7">
    <location>
        <begin position="421"/>
        <end position="443"/>
    </location>
</feature>
<evidence type="ECO:0000256" key="4">
    <source>
        <dbReference type="ARBA" id="ARBA00022989"/>
    </source>
</evidence>
<feature type="transmembrane region" description="Helical" evidence="7">
    <location>
        <begin position="105"/>
        <end position="124"/>
    </location>
</feature>
<feature type="transmembrane region" description="Helical" evidence="7">
    <location>
        <begin position="310"/>
        <end position="328"/>
    </location>
</feature>
<feature type="transmembrane region" description="Helical" evidence="7">
    <location>
        <begin position="220"/>
        <end position="239"/>
    </location>
</feature>
<dbReference type="RefSeq" id="WP_202065347.1">
    <property type="nucleotide sequence ID" value="NZ_JAEQMY010000115.1"/>
</dbReference>
<feature type="transmembrane region" description="Helical" evidence="7">
    <location>
        <begin position="386"/>
        <end position="409"/>
    </location>
</feature>
<keyword evidence="10" id="KW-1185">Reference proteome</keyword>
<evidence type="ECO:0000256" key="6">
    <source>
        <dbReference type="SAM" id="MobiDB-lite"/>
    </source>
</evidence>
<dbReference type="Proteomes" id="UP000605848">
    <property type="component" value="Unassembled WGS sequence"/>
</dbReference>
<dbReference type="InterPro" id="IPR050495">
    <property type="entry name" value="ATG22/LtaA_families"/>
</dbReference>
<dbReference type="Gene3D" id="1.20.1250.20">
    <property type="entry name" value="MFS general substrate transporter like domains"/>
    <property type="match status" value="1"/>
</dbReference>
<keyword evidence="5 7" id="KW-0472">Membrane</keyword>
<feature type="transmembrane region" description="Helical" evidence="7">
    <location>
        <begin position="73"/>
        <end position="93"/>
    </location>
</feature>
<dbReference type="EMBL" id="JAEQMY010000115">
    <property type="protein sequence ID" value="MBL0407815.1"/>
    <property type="molecule type" value="Genomic_DNA"/>
</dbReference>
<dbReference type="PANTHER" id="PTHR23519">
    <property type="entry name" value="AUTOPHAGY-RELATED PROTEIN 22"/>
    <property type="match status" value="1"/>
</dbReference>
<feature type="transmembrane region" description="Helical" evidence="7">
    <location>
        <begin position="33"/>
        <end position="61"/>
    </location>
</feature>
<dbReference type="AlphaFoldDB" id="A0A936ZHH1"/>
<dbReference type="InterPro" id="IPR036259">
    <property type="entry name" value="MFS_trans_sf"/>
</dbReference>
<keyword evidence="2" id="KW-0813">Transport</keyword>
<sequence>MRETHRNIRQQRGKQSPVRDIDSLPRNASRPAILGWLLFDWACQPFFTLVTTFVFAPYFASALAPDAVSGQSLWGYATAGAGLVLAVLSPVLGSIADATGPKKPWIAACGLVLVIASFALWYAAPGEPHAIAVALVGFALGTVAVEVAGVFNNAMIPHLVPPERYGRLSGSSWAMGYLGGLVSLVIVLGFLAADPASGRTFFGLEPLLGLDPASREGDRITGPFSALWFIVFVLPLFLLTPDVPRSPVGLREAARKGVLQVKSTIADARRHGSVGRFLLANMVYQDALVALFAFGGIYGAGVFGWQAVELGIFGIMLTVTGTIGALIGGRLDDRIGAKPVILGSIVILALVCVGVLSLGREYVFFVVPTAPPAPDDGLYGSAPEQVFLGLGLVIGSVAGPLQASSRSLLARLVPAHEAGRYFGLLALSGKVTSFLAPLAVAVATEIFQTQAAGPAVLILFLLTGFWLLSGVRRV</sequence>
<comment type="subcellular location">
    <subcellularLocation>
        <location evidence="1">Endomembrane system</location>
        <topology evidence="1">Multi-pass membrane protein</topology>
    </subcellularLocation>
</comment>
<evidence type="ECO:0000259" key="8">
    <source>
        <dbReference type="PROSITE" id="PS50850"/>
    </source>
</evidence>
<reference evidence="9" key="1">
    <citation type="submission" date="2021-01" db="EMBL/GenBank/DDBJ databases">
        <title>Microvirga sp.</title>
        <authorList>
            <person name="Kim M.K."/>
        </authorList>
    </citation>
    <scope>NUCLEOTIDE SEQUENCE</scope>
    <source>
        <strain evidence="9">5420S-16</strain>
    </source>
</reference>
<feature type="region of interest" description="Disordered" evidence="6">
    <location>
        <begin position="1"/>
        <end position="23"/>
    </location>
</feature>
<feature type="domain" description="Major facilitator superfamily (MFS) profile" evidence="8">
    <location>
        <begin position="28"/>
        <end position="474"/>
    </location>
</feature>
<accession>A0A936ZHH1</accession>
<feature type="transmembrane region" description="Helical" evidence="7">
    <location>
        <begin position="277"/>
        <end position="298"/>
    </location>
</feature>
<evidence type="ECO:0000256" key="2">
    <source>
        <dbReference type="ARBA" id="ARBA00022448"/>
    </source>
</evidence>
<feature type="transmembrane region" description="Helical" evidence="7">
    <location>
        <begin position="130"/>
        <end position="151"/>
    </location>
</feature>
<evidence type="ECO:0000313" key="9">
    <source>
        <dbReference type="EMBL" id="MBL0407815.1"/>
    </source>
</evidence>
<dbReference type="PROSITE" id="PS50850">
    <property type="entry name" value="MFS"/>
    <property type="match status" value="1"/>
</dbReference>
<evidence type="ECO:0000313" key="10">
    <source>
        <dbReference type="Proteomes" id="UP000605848"/>
    </source>
</evidence>
<comment type="caution">
    <text evidence="9">The sequence shown here is derived from an EMBL/GenBank/DDBJ whole genome shotgun (WGS) entry which is preliminary data.</text>
</comment>
<dbReference type="SUPFAM" id="SSF103473">
    <property type="entry name" value="MFS general substrate transporter"/>
    <property type="match status" value="1"/>
</dbReference>
<dbReference type="InterPro" id="IPR020846">
    <property type="entry name" value="MFS_dom"/>
</dbReference>
<gene>
    <name evidence="9" type="ORF">JKG68_28315</name>
</gene>
<proteinExistence type="predicted"/>
<feature type="transmembrane region" description="Helical" evidence="7">
    <location>
        <begin position="340"/>
        <end position="359"/>
    </location>
</feature>
<dbReference type="Pfam" id="PF11700">
    <property type="entry name" value="ATG22"/>
    <property type="match status" value="1"/>
</dbReference>
<dbReference type="PANTHER" id="PTHR23519:SF1">
    <property type="entry name" value="AUTOPHAGY-RELATED PROTEIN 22"/>
    <property type="match status" value="1"/>
</dbReference>
<evidence type="ECO:0000256" key="5">
    <source>
        <dbReference type="ARBA" id="ARBA00023136"/>
    </source>
</evidence>
<organism evidence="9 10">
    <name type="scientific">Microvirga aerilata</name>
    <dbReference type="NCBI Taxonomy" id="670292"/>
    <lineage>
        <taxon>Bacteria</taxon>
        <taxon>Pseudomonadati</taxon>
        <taxon>Pseudomonadota</taxon>
        <taxon>Alphaproteobacteria</taxon>
        <taxon>Hyphomicrobiales</taxon>
        <taxon>Methylobacteriaceae</taxon>
        <taxon>Microvirga</taxon>
    </lineage>
</organism>
<keyword evidence="4 7" id="KW-1133">Transmembrane helix</keyword>
<name>A0A936ZHH1_9HYPH</name>